<keyword evidence="4" id="KW-1185">Reference proteome</keyword>
<keyword evidence="2" id="KW-0812">Transmembrane</keyword>
<name>A0A2P6PB13_ROSCH</name>
<dbReference type="PANTHER" id="PTHR45651">
    <property type="entry name" value="CYCLIC NUCLEOTIDE-GATED ION CHANNEL 15-RELATED-RELATED"/>
    <property type="match status" value="1"/>
</dbReference>
<dbReference type="Gramene" id="PRQ19115">
    <property type="protein sequence ID" value="PRQ19115"/>
    <property type="gene ID" value="RchiOBHm_Chr7g0213571"/>
</dbReference>
<dbReference type="Proteomes" id="UP000238479">
    <property type="component" value="Chromosome 7"/>
</dbReference>
<keyword evidence="1" id="KW-0406">Ion transport</keyword>
<feature type="transmembrane region" description="Helical" evidence="2">
    <location>
        <begin position="62"/>
        <end position="85"/>
    </location>
</feature>
<dbReference type="SUPFAM" id="SSF81324">
    <property type="entry name" value="Voltage-gated potassium channels"/>
    <property type="match status" value="1"/>
</dbReference>
<sequence length="284" mass="33240">MYLPVIYPQKLCFEWDVSLMWIYVGLQSAIDMFYAMDIFIFSWRIRGERNAKMTVNAQMLQWLPIIHRIYLFLPISQAVVLLGYFETNQVLYKVLRVSFYPIQYTLRVYCTFGLNKQRPNVESGIGRWLPNILDCLPFIIASHLFGALWYGFAVDREIHCWREASFLMPCHISDFHCHHSDVTTGVLRTCNMTHIKASCDPKDKKNFEFGIFRYALQSNFTRSAFFPRKFLQSFWWGLRNLSSFGSNLETSSNMLEICFSILTSISGLVLFLIYLNARVEVGVD</sequence>
<keyword evidence="1" id="KW-0813">Transport</keyword>
<dbReference type="EMBL" id="PDCK01000045">
    <property type="protein sequence ID" value="PRQ19115.1"/>
    <property type="molecule type" value="Genomic_DNA"/>
</dbReference>
<dbReference type="GO" id="GO:0034220">
    <property type="term" value="P:monoatomic ion transmembrane transport"/>
    <property type="evidence" value="ECO:0007669"/>
    <property type="project" value="UniProtKB-KW"/>
</dbReference>
<evidence type="ECO:0000313" key="3">
    <source>
        <dbReference type="EMBL" id="PRQ19115.1"/>
    </source>
</evidence>
<reference evidence="3 4" key="1">
    <citation type="journal article" date="2018" name="Nat. Genet.">
        <title>The Rosa genome provides new insights in the design of modern roses.</title>
        <authorList>
            <person name="Bendahmane M."/>
        </authorList>
    </citation>
    <scope>NUCLEOTIDE SEQUENCE [LARGE SCALE GENOMIC DNA]</scope>
    <source>
        <strain evidence="4">cv. Old Blush</strain>
    </source>
</reference>
<accession>A0A2P6PB13</accession>
<organism evidence="3 4">
    <name type="scientific">Rosa chinensis</name>
    <name type="common">China rose</name>
    <dbReference type="NCBI Taxonomy" id="74649"/>
    <lineage>
        <taxon>Eukaryota</taxon>
        <taxon>Viridiplantae</taxon>
        <taxon>Streptophyta</taxon>
        <taxon>Embryophyta</taxon>
        <taxon>Tracheophyta</taxon>
        <taxon>Spermatophyta</taxon>
        <taxon>Magnoliopsida</taxon>
        <taxon>eudicotyledons</taxon>
        <taxon>Gunneridae</taxon>
        <taxon>Pentapetalae</taxon>
        <taxon>rosids</taxon>
        <taxon>fabids</taxon>
        <taxon>Rosales</taxon>
        <taxon>Rosaceae</taxon>
        <taxon>Rosoideae</taxon>
        <taxon>Rosoideae incertae sedis</taxon>
        <taxon>Rosa</taxon>
    </lineage>
</organism>
<keyword evidence="1" id="KW-0407">Ion channel</keyword>
<evidence type="ECO:0000256" key="1">
    <source>
        <dbReference type="ARBA" id="ARBA00023303"/>
    </source>
</evidence>
<keyword evidence="2" id="KW-0472">Membrane</keyword>
<feature type="transmembrane region" description="Helical" evidence="2">
    <location>
        <begin position="128"/>
        <end position="152"/>
    </location>
</feature>
<keyword evidence="2" id="KW-1133">Transmembrane helix</keyword>
<comment type="caution">
    <text evidence="3">The sequence shown here is derived from an EMBL/GenBank/DDBJ whole genome shotgun (WGS) entry which is preliminary data.</text>
</comment>
<dbReference type="AlphaFoldDB" id="A0A2P6PB13"/>
<gene>
    <name evidence="3" type="ORF">RchiOBHm_Chr7g0213571</name>
</gene>
<evidence type="ECO:0008006" key="5">
    <source>
        <dbReference type="Google" id="ProtNLM"/>
    </source>
</evidence>
<evidence type="ECO:0000256" key="2">
    <source>
        <dbReference type="SAM" id="Phobius"/>
    </source>
</evidence>
<evidence type="ECO:0000313" key="4">
    <source>
        <dbReference type="Proteomes" id="UP000238479"/>
    </source>
</evidence>
<dbReference type="STRING" id="74649.A0A2P6PB13"/>
<proteinExistence type="predicted"/>
<dbReference type="PANTHER" id="PTHR45651:SF68">
    <property type="entry name" value="ION TRANSPORT DOMAIN-CONTAINING PROTEIN"/>
    <property type="match status" value="1"/>
</dbReference>
<feature type="transmembrane region" description="Helical" evidence="2">
    <location>
        <begin position="20"/>
        <end position="41"/>
    </location>
</feature>
<dbReference type="GO" id="GO:0016020">
    <property type="term" value="C:membrane"/>
    <property type="evidence" value="ECO:0007669"/>
    <property type="project" value="UniProtKB-SubCell"/>
</dbReference>
<protein>
    <recommendedName>
        <fullName evidence="5">Ion transport domain-containing protein</fullName>
    </recommendedName>
</protein>
<feature type="transmembrane region" description="Helical" evidence="2">
    <location>
        <begin position="254"/>
        <end position="275"/>
    </location>
</feature>